<feature type="compositionally biased region" description="Basic and acidic residues" evidence="1">
    <location>
        <begin position="268"/>
        <end position="284"/>
    </location>
</feature>
<accession>A0AAD5E3F8</accession>
<dbReference type="GeneID" id="75917534"/>
<evidence type="ECO:0000313" key="3">
    <source>
        <dbReference type="Proteomes" id="UP001206595"/>
    </source>
</evidence>
<dbReference type="SUPFAM" id="SSF57903">
    <property type="entry name" value="FYVE/PHD zinc finger"/>
    <property type="match status" value="1"/>
</dbReference>
<name>A0AAD5E3F8_UMBRA</name>
<reference evidence="2" key="2">
    <citation type="journal article" date="2022" name="Proc. Natl. Acad. Sci. U.S.A.">
        <title>Diploid-dominant life cycles characterize the early evolution of Fungi.</title>
        <authorList>
            <person name="Amses K.R."/>
            <person name="Simmons D.R."/>
            <person name="Longcore J.E."/>
            <person name="Mondo S.J."/>
            <person name="Seto K."/>
            <person name="Jeronimo G.H."/>
            <person name="Bonds A.E."/>
            <person name="Quandt C.A."/>
            <person name="Davis W.J."/>
            <person name="Chang Y."/>
            <person name="Federici B.A."/>
            <person name="Kuo A."/>
            <person name="LaButti K."/>
            <person name="Pangilinan J."/>
            <person name="Andreopoulos W."/>
            <person name="Tritt A."/>
            <person name="Riley R."/>
            <person name="Hundley H."/>
            <person name="Johnson J."/>
            <person name="Lipzen A."/>
            <person name="Barry K."/>
            <person name="Lang B.F."/>
            <person name="Cuomo C.A."/>
            <person name="Buchler N.E."/>
            <person name="Grigoriev I.V."/>
            <person name="Spatafora J.W."/>
            <person name="Stajich J.E."/>
            <person name="James T.Y."/>
        </authorList>
    </citation>
    <scope>NUCLEOTIDE SEQUENCE</scope>
    <source>
        <strain evidence="2">AG</strain>
    </source>
</reference>
<reference evidence="2" key="1">
    <citation type="submission" date="2021-06" db="EMBL/GenBank/DDBJ databases">
        <authorList>
            <consortium name="DOE Joint Genome Institute"/>
            <person name="Mondo S.J."/>
            <person name="Amses K.R."/>
            <person name="Simmons D.R."/>
            <person name="Longcore J.E."/>
            <person name="Seto K."/>
            <person name="Alves G.H."/>
            <person name="Bonds A.E."/>
            <person name="Quandt C.A."/>
            <person name="Davis W.J."/>
            <person name="Chang Y."/>
            <person name="Letcher P.M."/>
            <person name="Powell M.J."/>
            <person name="Kuo A."/>
            <person name="Labutti K."/>
            <person name="Pangilinan J."/>
            <person name="Andreopoulos W."/>
            <person name="Tritt A."/>
            <person name="Riley R."/>
            <person name="Hundley H."/>
            <person name="Johnson J."/>
            <person name="Lipzen A."/>
            <person name="Barry K."/>
            <person name="Berbee M.L."/>
            <person name="Buchler N.E."/>
            <person name="Grigoriev I.V."/>
            <person name="Spatafora J.W."/>
            <person name="Stajich J.E."/>
            <person name="James T.Y."/>
        </authorList>
    </citation>
    <scope>NUCLEOTIDE SEQUENCE</scope>
    <source>
        <strain evidence="2">AG</strain>
    </source>
</reference>
<keyword evidence="3" id="KW-1185">Reference proteome</keyword>
<comment type="caution">
    <text evidence="2">The sequence shown here is derived from an EMBL/GenBank/DDBJ whole genome shotgun (WGS) entry which is preliminary data.</text>
</comment>
<dbReference type="Proteomes" id="UP001206595">
    <property type="component" value="Unassembled WGS sequence"/>
</dbReference>
<feature type="region of interest" description="Disordered" evidence="1">
    <location>
        <begin position="262"/>
        <end position="300"/>
    </location>
</feature>
<proteinExistence type="predicted"/>
<dbReference type="InterPro" id="IPR013083">
    <property type="entry name" value="Znf_RING/FYVE/PHD"/>
</dbReference>
<dbReference type="AlphaFoldDB" id="A0AAD5E3F8"/>
<dbReference type="InterPro" id="IPR011011">
    <property type="entry name" value="Znf_FYVE_PHD"/>
</dbReference>
<evidence type="ECO:0008006" key="4">
    <source>
        <dbReference type="Google" id="ProtNLM"/>
    </source>
</evidence>
<evidence type="ECO:0000313" key="2">
    <source>
        <dbReference type="EMBL" id="KAI8575675.1"/>
    </source>
</evidence>
<evidence type="ECO:0000256" key="1">
    <source>
        <dbReference type="SAM" id="MobiDB-lite"/>
    </source>
</evidence>
<protein>
    <recommendedName>
        <fullName evidence="4">Zinc finger PHD-type domain-containing protein</fullName>
    </recommendedName>
</protein>
<organism evidence="2 3">
    <name type="scientific">Umbelopsis ramanniana AG</name>
    <dbReference type="NCBI Taxonomy" id="1314678"/>
    <lineage>
        <taxon>Eukaryota</taxon>
        <taxon>Fungi</taxon>
        <taxon>Fungi incertae sedis</taxon>
        <taxon>Mucoromycota</taxon>
        <taxon>Mucoromycotina</taxon>
        <taxon>Umbelopsidomycetes</taxon>
        <taxon>Umbelopsidales</taxon>
        <taxon>Umbelopsidaceae</taxon>
        <taxon>Umbelopsis</taxon>
    </lineage>
</organism>
<dbReference type="RefSeq" id="XP_051440679.1">
    <property type="nucleotide sequence ID" value="XM_051592191.1"/>
</dbReference>
<gene>
    <name evidence="2" type="ORF">K450DRAFT_260635</name>
</gene>
<sequence length="317" mass="35782">MEVISDSSSIHENDISSIDVTSKVAEILCQGYDISIDVMKIVCPTLFFPKPERASRSNGSAYTIKSMAKNEENDQLSENSSDVPIKLEETNDYETGGNRKCMCNAMSTDSEHLIQCCKCFNWDHAICYGYWGESTTMLQATHICFACKKEEGHIFPAIDHNHFSELCVYRRGLHLLWNDGWLKSIVRISYLMGVDVIQARSVQNKLKRTEFLFMDKSRNPKCMRTNELETLLSKLINPKLLLGSLNLEVERRNSESDVRVIPVGTEPQSHEPAVEGNQDLEKRTPSTHTPPEYHHSDINPSIGGLKVALSELTLALL</sequence>
<dbReference type="EMBL" id="MU620973">
    <property type="protein sequence ID" value="KAI8575675.1"/>
    <property type="molecule type" value="Genomic_DNA"/>
</dbReference>
<dbReference type="Gene3D" id="3.30.40.10">
    <property type="entry name" value="Zinc/RING finger domain, C3HC4 (zinc finger)"/>
    <property type="match status" value="1"/>
</dbReference>